<dbReference type="Proteomes" id="UP000199608">
    <property type="component" value="Unassembled WGS sequence"/>
</dbReference>
<dbReference type="InterPro" id="IPR037107">
    <property type="entry name" value="Put_OMP_sf"/>
</dbReference>
<evidence type="ECO:0008006" key="3">
    <source>
        <dbReference type="Google" id="ProtNLM"/>
    </source>
</evidence>
<name>A0A1H2EH27_9BACT</name>
<dbReference type="AlphaFoldDB" id="A0A1H2EH27"/>
<protein>
    <recommendedName>
        <fullName evidence="3">Lipid A deacylase LpxR family protein</fullName>
    </recommendedName>
</protein>
<sequence length="348" mass="38881">MSLLNIVRQYGCIGIIFYWFFFSASAWAKDASEIQTVKLFYENDLFGDTDKYYTNAMQITWLSKDLNRYMDDVRLPKWSIPIIKAIPFSGDGGSAHNVGILLGHQIYTPSDIQTTSPSKMDRPYAGFVYGGLALHSKTATILDTLEIALGVVGPAAKGEFVQNTVHDWRGISTAKGWDNQLHNEPAIRLSWQRKWHLHSMELSKILDYDLISHAGMTLGNVRTSVNTGGEIRFGYNIPKDFGSDIIRAGAGVSAPFNRHSGPGKTTFGAHMFAASQVEAVFRNIFLDGNTWKDSPSVDKKWLVADLSVGFSFSVDMVKLTYRHLFRTKQFDNQEQGQVIGSLTLTLSF</sequence>
<evidence type="ECO:0000313" key="1">
    <source>
        <dbReference type="EMBL" id="SDT94293.1"/>
    </source>
</evidence>
<organism evidence="1 2">
    <name type="scientific">Desulfobacula phenolica</name>
    <dbReference type="NCBI Taxonomy" id="90732"/>
    <lineage>
        <taxon>Bacteria</taxon>
        <taxon>Pseudomonadati</taxon>
        <taxon>Thermodesulfobacteriota</taxon>
        <taxon>Desulfobacteria</taxon>
        <taxon>Desulfobacterales</taxon>
        <taxon>Desulfobacteraceae</taxon>
        <taxon>Desulfobacula</taxon>
    </lineage>
</organism>
<proteinExistence type="predicted"/>
<gene>
    <name evidence="1" type="ORF">SAMN04487931_103104</name>
</gene>
<dbReference type="InterPro" id="IPR018707">
    <property type="entry name" value="LpxR"/>
</dbReference>
<evidence type="ECO:0000313" key="2">
    <source>
        <dbReference type="Proteomes" id="UP000199608"/>
    </source>
</evidence>
<dbReference type="Gene3D" id="2.40.128.140">
    <property type="entry name" value="Outer membrane protein"/>
    <property type="match status" value="1"/>
</dbReference>
<dbReference type="RefSeq" id="WP_245742977.1">
    <property type="nucleotide sequence ID" value="NZ_FNLL01000003.1"/>
</dbReference>
<keyword evidence="2" id="KW-1185">Reference proteome</keyword>
<accession>A0A1H2EH27</accession>
<dbReference type="Pfam" id="PF09982">
    <property type="entry name" value="LpxR"/>
    <property type="match status" value="1"/>
</dbReference>
<reference evidence="2" key="1">
    <citation type="submission" date="2016-10" db="EMBL/GenBank/DDBJ databases">
        <authorList>
            <person name="Varghese N."/>
            <person name="Submissions S."/>
        </authorList>
    </citation>
    <scope>NUCLEOTIDE SEQUENCE [LARGE SCALE GENOMIC DNA]</scope>
    <source>
        <strain evidence="2">DSM 3384</strain>
    </source>
</reference>
<dbReference type="EMBL" id="FNLL01000003">
    <property type="protein sequence ID" value="SDT94293.1"/>
    <property type="molecule type" value="Genomic_DNA"/>
</dbReference>